<keyword evidence="4 8" id="KW-0808">Transferase</keyword>
<dbReference type="InParanoid" id="F5YB72"/>
<feature type="transmembrane region" description="Helical" evidence="6">
    <location>
        <begin position="347"/>
        <end position="369"/>
    </location>
</feature>
<dbReference type="eggNOG" id="COG1215">
    <property type="taxonomic scope" value="Bacteria"/>
</dbReference>
<comment type="subcellular location">
    <subcellularLocation>
        <location evidence="1">Cell membrane</location>
    </subcellularLocation>
</comment>
<feature type="transmembrane region" description="Helical" evidence="6">
    <location>
        <begin position="317"/>
        <end position="340"/>
    </location>
</feature>
<feature type="transmembrane region" description="Helical" evidence="6">
    <location>
        <begin position="6"/>
        <end position="28"/>
    </location>
</feature>
<reference evidence="9" key="1">
    <citation type="submission" date="2009-12" db="EMBL/GenBank/DDBJ databases">
        <title>Complete sequence of Treponema azotonutricium strain ZAS-9.</title>
        <authorList>
            <person name="Tetu S.G."/>
            <person name="Matson E."/>
            <person name="Ren Q."/>
            <person name="Seshadri R."/>
            <person name="Elbourne L."/>
            <person name="Hassan K.A."/>
            <person name="Durkin A."/>
            <person name="Radune D."/>
            <person name="Mohamoud Y."/>
            <person name="Shay R."/>
            <person name="Jin S."/>
            <person name="Zhang X."/>
            <person name="Lucey K."/>
            <person name="Ballor N.R."/>
            <person name="Ottesen E."/>
            <person name="Rosenthal R."/>
            <person name="Allen A."/>
            <person name="Leadbetter J.R."/>
            <person name="Paulsen I.T."/>
        </authorList>
    </citation>
    <scope>NUCLEOTIDE SEQUENCE [LARGE SCALE GENOMIC DNA]</scope>
    <source>
        <strain evidence="9">ATCC BAA-888 / DSM 13862 / ZAS-9</strain>
    </source>
</reference>
<gene>
    <name evidence="8" type="ordered locus">TREAZ_2997</name>
</gene>
<dbReference type="HOGENOM" id="CLU_055604_1_1_12"/>
<keyword evidence="5 6" id="KW-0472">Membrane</keyword>
<evidence type="ECO:0000256" key="2">
    <source>
        <dbReference type="ARBA" id="ARBA00022475"/>
    </source>
</evidence>
<keyword evidence="3 8" id="KW-0328">Glycosyltransferase</keyword>
<dbReference type="PANTHER" id="PTHR43646:SF2">
    <property type="entry name" value="GLYCOSYLTRANSFERASE 2-LIKE DOMAIN-CONTAINING PROTEIN"/>
    <property type="match status" value="1"/>
</dbReference>
<keyword evidence="6" id="KW-0812">Transmembrane</keyword>
<dbReference type="KEGG" id="taz:TREAZ_2997"/>
<evidence type="ECO:0000256" key="3">
    <source>
        <dbReference type="ARBA" id="ARBA00022676"/>
    </source>
</evidence>
<name>F5YB72_LEAAZ</name>
<organism evidence="8 9">
    <name type="scientific">Leadbettera azotonutricia (strain ATCC BAA-888 / DSM 13862 / ZAS-9)</name>
    <name type="common">Treponema azotonutricium</name>
    <dbReference type="NCBI Taxonomy" id="545695"/>
    <lineage>
        <taxon>Bacteria</taxon>
        <taxon>Pseudomonadati</taxon>
        <taxon>Spirochaetota</taxon>
        <taxon>Spirochaetia</taxon>
        <taxon>Spirochaetales</taxon>
        <taxon>Breznakiellaceae</taxon>
        <taxon>Leadbettera</taxon>
    </lineage>
</organism>
<feature type="transmembrane region" description="Helical" evidence="6">
    <location>
        <begin position="291"/>
        <end position="311"/>
    </location>
</feature>
<protein>
    <submittedName>
        <fullName evidence="8">Glycosyltransferase, group 2 family</fullName>
        <ecNumber evidence="8">2.4.-.-</ecNumber>
    </submittedName>
</protein>
<dbReference type="Proteomes" id="UP000009222">
    <property type="component" value="Chromosome"/>
</dbReference>
<dbReference type="EC" id="2.4.-.-" evidence="8"/>
<dbReference type="SUPFAM" id="SSF53448">
    <property type="entry name" value="Nucleotide-diphospho-sugar transferases"/>
    <property type="match status" value="1"/>
</dbReference>
<proteinExistence type="predicted"/>
<dbReference type="GO" id="GO:0005886">
    <property type="term" value="C:plasma membrane"/>
    <property type="evidence" value="ECO:0007669"/>
    <property type="project" value="UniProtKB-SubCell"/>
</dbReference>
<dbReference type="GO" id="GO:0016757">
    <property type="term" value="F:glycosyltransferase activity"/>
    <property type="evidence" value="ECO:0007669"/>
    <property type="project" value="UniProtKB-KW"/>
</dbReference>
<reference evidence="8 9" key="2">
    <citation type="journal article" date="2011" name="ISME J.">
        <title>RNA-seq reveals cooperative metabolic interactions between two termite-gut spirochete species in co-culture.</title>
        <authorList>
            <person name="Rosenthal A.Z."/>
            <person name="Matson E.G."/>
            <person name="Eldar A."/>
            <person name="Leadbetter J.R."/>
        </authorList>
    </citation>
    <scope>NUCLEOTIDE SEQUENCE [LARGE SCALE GENOMIC DNA]</scope>
    <source>
        <strain evidence="9">ATCC BAA-888 / DSM 13862 / ZAS-9</strain>
    </source>
</reference>
<keyword evidence="2" id="KW-1003">Cell membrane</keyword>
<dbReference type="InterPro" id="IPR029044">
    <property type="entry name" value="Nucleotide-diphossugar_trans"/>
</dbReference>
<dbReference type="InterPro" id="IPR001173">
    <property type="entry name" value="Glyco_trans_2-like"/>
</dbReference>
<evidence type="ECO:0000313" key="9">
    <source>
        <dbReference type="Proteomes" id="UP000009222"/>
    </source>
</evidence>
<evidence type="ECO:0000313" key="8">
    <source>
        <dbReference type="EMBL" id="AEF80903.1"/>
    </source>
</evidence>
<dbReference type="STRING" id="545695.TREAZ_2997"/>
<accession>F5YB72</accession>
<feature type="domain" description="Glycosyltransferase 2-like" evidence="7">
    <location>
        <begin position="50"/>
        <end position="218"/>
    </location>
</feature>
<dbReference type="Gene3D" id="3.90.550.10">
    <property type="entry name" value="Spore Coat Polysaccharide Biosynthesis Protein SpsA, Chain A"/>
    <property type="match status" value="1"/>
</dbReference>
<dbReference type="FunCoup" id="F5YB72">
    <property type="interactions" value="146"/>
</dbReference>
<evidence type="ECO:0000256" key="4">
    <source>
        <dbReference type="ARBA" id="ARBA00022679"/>
    </source>
</evidence>
<evidence type="ECO:0000256" key="6">
    <source>
        <dbReference type="SAM" id="Phobius"/>
    </source>
</evidence>
<sequence length="378" mass="41741">MLLYNIFRFGFALVFVGLHAALMAGLYMEWKRDKRARFNPAAVSWMPKVTVIIPVHNESSRMEGIFRSLETQDYPEAEFIFIDDRSSDESAQLISAFLKNKPSMRLISLTENPGFNHKQFALARGIEVSSGEFFLFTDADCEIPQGWIAAMVKRMADKKVGAAIGPVLKRSGGQGFFHLYQCFEHGVRFMYLAGSTGLGAAGGGFGNNLILRRASLEAVGGYESIPPSPTEDAALVSRIRACSDFQIRAALGPDVHVITKGELGWKDFINQTLRWNNGGLFSPDFSTRLNFGFLMVTISMGILAIPFLPFFPSIWPLPAAVILSMTADTIATLGLFGVSLPKKGPAYILQLLFTPVYFTFLTIIGFCGIKPEWKGSKM</sequence>
<evidence type="ECO:0000259" key="7">
    <source>
        <dbReference type="Pfam" id="PF00535"/>
    </source>
</evidence>
<dbReference type="PANTHER" id="PTHR43646">
    <property type="entry name" value="GLYCOSYLTRANSFERASE"/>
    <property type="match status" value="1"/>
</dbReference>
<evidence type="ECO:0000256" key="1">
    <source>
        <dbReference type="ARBA" id="ARBA00004236"/>
    </source>
</evidence>
<dbReference type="EMBL" id="CP001841">
    <property type="protein sequence ID" value="AEF80903.1"/>
    <property type="molecule type" value="Genomic_DNA"/>
</dbReference>
<keyword evidence="6" id="KW-1133">Transmembrane helix</keyword>
<dbReference type="Pfam" id="PF00535">
    <property type="entry name" value="Glycos_transf_2"/>
    <property type="match status" value="1"/>
</dbReference>
<dbReference type="RefSeq" id="WP_015712553.1">
    <property type="nucleotide sequence ID" value="NC_015577.1"/>
</dbReference>
<dbReference type="AlphaFoldDB" id="F5YB72"/>
<keyword evidence="9" id="KW-1185">Reference proteome</keyword>
<evidence type="ECO:0000256" key="5">
    <source>
        <dbReference type="ARBA" id="ARBA00023136"/>
    </source>
</evidence>